<dbReference type="OMA" id="EMFENGF"/>
<feature type="repeat" description="PPR" evidence="1">
    <location>
        <begin position="364"/>
        <end position="398"/>
    </location>
</feature>
<dbReference type="Gene3D" id="1.25.40.10">
    <property type="entry name" value="Tetratricopeptide repeat domain"/>
    <property type="match status" value="5"/>
</dbReference>
<evidence type="ECO:0000256" key="1">
    <source>
        <dbReference type="PROSITE-ProRule" id="PRU00708"/>
    </source>
</evidence>
<evidence type="ECO:0000313" key="2">
    <source>
        <dbReference type="EMBL" id="KRW98439.1"/>
    </source>
</evidence>
<dbReference type="InterPro" id="IPR002885">
    <property type="entry name" value="PPR_rpt"/>
</dbReference>
<dbReference type="InterPro" id="IPR011990">
    <property type="entry name" value="TPR-like_helical_dom_sf"/>
</dbReference>
<dbReference type="GO" id="GO:0003729">
    <property type="term" value="F:mRNA binding"/>
    <property type="evidence" value="ECO:0007669"/>
    <property type="project" value="TreeGrafter"/>
</dbReference>
<evidence type="ECO:0000313" key="3">
    <source>
        <dbReference type="Proteomes" id="UP000054937"/>
    </source>
</evidence>
<dbReference type="Proteomes" id="UP000054937">
    <property type="component" value="Unassembled WGS sequence"/>
</dbReference>
<dbReference type="EMBL" id="LDAU01000245">
    <property type="protein sequence ID" value="KRW98439.1"/>
    <property type="molecule type" value="Genomic_DNA"/>
</dbReference>
<dbReference type="InParanoid" id="A0A0V0Q8U0"/>
<dbReference type="Pfam" id="PF13812">
    <property type="entry name" value="PPR_3"/>
    <property type="match status" value="1"/>
</dbReference>
<dbReference type="PANTHER" id="PTHR47938">
    <property type="entry name" value="RESPIRATORY COMPLEX I CHAPERONE (CIA84), PUTATIVE (AFU_ORTHOLOGUE AFUA_2G06020)-RELATED"/>
    <property type="match status" value="1"/>
</dbReference>
<accession>A0A0V0Q8U0</accession>
<protein>
    <submittedName>
        <fullName evidence="2">Uncharacterized protein</fullName>
    </submittedName>
</protein>
<dbReference type="Pfam" id="PF13041">
    <property type="entry name" value="PPR_2"/>
    <property type="match status" value="4"/>
</dbReference>
<feature type="repeat" description="PPR" evidence="1">
    <location>
        <begin position="149"/>
        <end position="183"/>
    </location>
</feature>
<feature type="repeat" description="PPR" evidence="1">
    <location>
        <begin position="260"/>
        <end position="294"/>
    </location>
</feature>
<dbReference type="AlphaFoldDB" id="A0A0V0Q8U0"/>
<dbReference type="NCBIfam" id="TIGR00756">
    <property type="entry name" value="PPR"/>
    <property type="match status" value="5"/>
</dbReference>
<dbReference type="GO" id="GO:0140053">
    <property type="term" value="P:mitochondrial gene expression"/>
    <property type="evidence" value="ECO:0007669"/>
    <property type="project" value="TreeGrafter"/>
</dbReference>
<name>A0A0V0Q8U0_PSEPJ</name>
<gene>
    <name evidence="2" type="ORF">PPERSA_12548</name>
</gene>
<reference evidence="2 3" key="1">
    <citation type="journal article" date="2015" name="Sci. Rep.">
        <title>Genome of the facultative scuticociliatosis pathogen Pseudocohnilembus persalinus provides insight into its virulence through horizontal gene transfer.</title>
        <authorList>
            <person name="Xiong J."/>
            <person name="Wang G."/>
            <person name="Cheng J."/>
            <person name="Tian M."/>
            <person name="Pan X."/>
            <person name="Warren A."/>
            <person name="Jiang C."/>
            <person name="Yuan D."/>
            <person name="Miao W."/>
        </authorList>
    </citation>
    <scope>NUCLEOTIDE SEQUENCE [LARGE SCALE GENOMIC DNA]</scope>
    <source>
        <strain evidence="2">36N120E</strain>
    </source>
</reference>
<feature type="repeat" description="PPR" evidence="1">
    <location>
        <begin position="329"/>
        <end position="363"/>
    </location>
</feature>
<proteinExistence type="predicted"/>
<organism evidence="2 3">
    <name type="scientific">Pseudocohnilembus persalinus</name>
    <name type="common">Ciliate</name>
    <dbReference type="NCBI Taxonomy" id="266149"/>
    <lineage>
        <taxon>Eukaryota</taxon>
        <taxon>Sar</taxon>
        <taxon>Alveolata</taxon>
        <taxon>Ciliophora</taxon>
        <taxon>Intramacronucleata</taxon>
        <taxon>Oligohymenophorea</taxon>
        <taxon>Scuticociliatia</taxon>
        <taxon>Philasterida</taxon>
        <taxon>Pseudocohnilembidae</taxon>
        <taxon>Pseudocohnilembus</taxon>
    </lineage>
</organism>
<dbReference type="Pfam" id="PF01535">
    <property type="entry name" value="PPR"/>
    <property type="match status" value="2"/>
</dbReference>
<keyword evidence="3" id="KW-1185">Reference proteome</keyword>
<dbReference type="SUPFAM" id="SSF81901">
    <property type="entry name" value="HCP-like"/>
    <property type="match status" value="1"/>
</dbReference>
<feature type="repeat" description="PPR" evidence="1">
    <location>
        <begin position="184"/>
        <end position="219"/>
    </location>
</feature>
<dbReference type="OrthoDB" id="185373at2759"/>
<comment type="caution">
    <text evidence="2">The sequence shown here is derived from an EMBL/GenBank/DDBJ whole genome shotgun (WGS) entry which is preliminary data.</text>
</comment>
<sequence length="838" mass="97617">MKIIDITDIFFNKILTNYSQQDQLSDLVFPFFTYITNSSTFKINNVIYNIAINHFFKKNQPKLSQEIYKQLKTNKVLKPDSFTYTTLINGFKKQDPLLALQLFYEYAEQETPCLITINSILDICINNQLENKIESIIDLIENKKNAKLDQISFNTLIKGASRQKNFPLALKYLSKMENQKIPPNIITLNSLIDCCIKCGEFEQGFSYFNQLSKQYNIKPDHYTYSTLINGLKLTSSNKECLDQALTIFEQIKQNKEIQIDEVLYNTLIDTCIKFGDINKAILIYQNMKEFNLTPNSITFGILIKAFGNQNDLGRAFNIFEQMKLDHQISDITYGSLIEACVKNDRLDLALNIIGQMKKNNRNLNTVHYTTLIKGLGNVEQYEEAYKIFQIMKSNKQSPPNTVTYNSILDIAVKQQNLTKIQEIRQEIYQNNESDLITYSILIKYFGKLEKLQDIIELSNQMLISNVEIDENLLNFILNLAYSQKKSAEGVKIFIQFQQKQKLFQSSYIILFKLFAQTRQYGLALNTLQNMESQNIQANISLYNNLLQLCFNTKNYHKAQEFAQKIKQQNIAVDPIFYMKMVRGSLQYEKLEQAYNYTIESIQLNQKMNKEIYYTLIQELQISGDIQEKSEKINFIQSHLNQDLHNRKKNSQRYNNNQIQETKENHNYNQNQNLSQNYNISNNYKAENQKNSQKTNQFAKVYVFDEPYAHETTYENLTTIKNKYQNCNYLCLASVNLLFHEQILEVACFDVSAQEVFKPTFSSQQAQETRKGNFFYFALNQSFGFAPNKSILLDSSDQYDKNDKQRMSWLLNGVGGGRSGNNFIALDNVNKFRKLILVA</sequence>
<dbReference type="PROSITE" id="PS51375">
    <property type="entry name" value="PPR"/>
    <property type="match status" value="5"/>
</dbReference>
<dbReference type="PANTHER" id="PTHR47938:SF35">
    <property type="entry name" value="PENTATRICOPEPTIDE REPEAT-CONTAINING PROTEIN 4, MITOCHONDRIAL-RELATED"/>
    <property type="match status" value="1"/>
</dbReference>
<dbReference type="GO" id="GO:0005739">
    <property type="term" value="C:mitochondrion"/>
    <property type="evidence" value="ECO:0007669"/>
    <property type="project" value="TreeGrafter"/>
</dbReference>